<dbReference type="OrthoDB" id="10558895at2759"/>
<keyword evidence="3" id="KW-1185">Reference proteome</keyword>
<feature type="compositionally biased region" description="Polar residues" evidence="1">
    <location>
        <begin position="38"/>
        <end position="50"/>
    </location>
</feature>
<sequence>MVERPPHSKAGKLKKPPTDKPTFQRFSGSSRESERTVICTNVPESGTPSLQARHEEEKQRWNEILKEVGPNLPAVNLTRLSRPRISPHAGEPRLLRVTLESMSAVEEVSLAVHQLRLKQFPIRVFADIPWTERMRRREEKSTPQKLRDVSTVFVHGVPECTVTDTVESRTHECSQWRFLQEVIELKTTLTISITRLPKRSSYPGPRILKVSFLTQQMATAALEAFYDHRRFVPPEIRMRPYKESSTFGIPITRPKGQQSADSVHVPITSSIPVPHETTVVPIPIPTAATNYLDKQVTVSLSKNGGTPTAELMT</sequence>
<gene>
    <name evidence="2" type="ORF">P879_09727</name>
</gene>
<organism evidence="2 3">
    <name type="scientific">Paragonimus westermani</name>
    <dbReference type="NCBI Taxonomy" id="34504"/>
    <lineage>
        <taxon>Eukaryota</taxon>
        <taxon>Metazoa</taxon>
        <taxon>Spiralia</taxon>
        <taxon>Lophotrochozoa</taxon>
        <taxon>Platyhelminthes</taxon>
        <taxon>Trematoda</taxon>
        <taxon>Digenea</taxon>
        <taxon>Plagiorchiida</taxon>
        <taxon>Troglotremata</taxon>
        <taxon>Troglotrematidae</taxon>
        <taxon>Paragonimus</taxon>
    </lineage>
</organism>
<name>A0A8T0DCQ4_9TREM</name>
<proteinExistence type="predicted"/>
<dbReference type="AlphaFoldDB" id="A0A8T0DCQ4"/>
<evidence type="ECO:0000313" key="2">
    <source>
        <dbReference type="EMBL" id="KAF8565212.1"/>
    </source>
</evidence>
<dbReference type="EMBL" id="JTDF01007160">
    <property type="protein sequence ID" value="KAF8565212.1"/>
    <property type="molecule type" value="Genomic_DNA"/>
</dbReference>
<protein>
    <submittedName>
        <fullName evidence="2">Uncharacterized protein</fullName>
    </submittedName>
</protein>
<evidence type="ECO:0000256" key="1">
    <source>
        <dbReference type="SAM" id="MobiDB-lite"/>
    </source>
</evidence>
<comment type="caution">
    <text evidence="2">The sequence shown here is derived from an EMBL/GenBank/DDBJ whole genome shotgun (WGS) entry which is preliminary data.</text>
</comment>
<feature type="region of interest" description="Disordered" evidence="1">
    <location>
        <begin position="1"/>
        <end position="56"/>
    </location>
</feature>
<dbReference type="Proteomes" id="UP000699462">
    <property type="component" value="Unassembled WGS sequence"/>
</dbReference>
<reference evidence="2 3" key="1">
    <citation type="submission" date="2019-07" db="EMBL/GenBank/DDBJ databases">
        <title>Annotation for the trematode Paragonimus westermani.</title>
        <authorList>
            <person name="Choi Y.-J."/>
        </authorList>
    </citation>
    <scope>NUCLEOTIDE SEQUENCE [LARGE SCALE GENOMIC DNA]</scope>
    <source>
        <strain evidence="2">180907_Pwestermani</strain>
    </source>
</reference>
<evidence type="ECO:0000313" key="3">
    <source>
        <dbReference type="Proteomes" id="UP000699462"/>
    </source>
</evidence>
<accession>A0A8T0DCQ4</accession>